<sequence>MVRARTRRQQWCSLTDGYGYHPLLTLTPPFIRSYDHFVGTEGPVLVLFGDYEDPASGAAHRGVTALRERWDGFVYAWRHLPMAEEHPNANGAALAAECAGAQDSFWAFHHVLLARQEALSVPDLLNYAAQIGIDVATLMEDMMDERHADRIVDNIRSAVDSGVRHAPAVFIEGVRWEGGTDPDALEGALRAALAG</sequence>
<dbReference type="EMBL" id="RBIL01000001">
    <property type="protein sequence ID" value="RKQ93576.1"/>
    <property type="molecule type" value="Genomic_DNA"/>
</dbReference>
<reference evidence="2 3" key="1">
    <citation type="submission" date="2018-10" db="EMBL/GenBank/DDBJ databases">
        <title>Genomic Encyclopedia of Archaeal and Bacterial Type Strains, Phase II (KMG-II): from individual species to whole genera.</title>
        <authorList>
            <person name="Goeker M."/>
        </authorList>
    </citation>
    <scope>NUCLEOTIDE SEQUENCE [LARGE SCALE GENOMIC DNA]</scope>
    <source>
        <strain evidence="2 3">DSM 14954</strain>
    </source>
</reference>
<dbReference type="InterPro" id="IPR036249">
    <property type="entry name" value="Thioredoxin-like_sf"/>
</dbReference>
<dbReference type="InterPro" id="IPR001853">
    <property type="entry name" value="DSBA-like_thioredoxin_dom"/>
</dbReference>
<accession>A0A660LGZ3</accession>
<dbReference type="AlphaFoldDB" id="A0A660LGZ3"/>
<keyword evidence="3" id="KW-1185">Reference proteome</keyword>
<feature type="domain" description="DSBA-like thioredoxin" evidence="1">
    <location>
        <begin position="85"/>
        <end position="189"/>
    </location>
</feature>
<dbReference type="Gene3D" id="3.40.30.10">
    <property type="entry name" value="Glutaredoxin"/>
    <property type="match status" value="1"/>
</dbReference>
<evidence type="ECO:0000313" key="2">
    <source>
        <dbReference type="EMBL" id="RKQ93576.1"/>
    </source>
</evidence>
<dbReference type="Proteomes" id="UP000278962">
    <property type="component" value="Unassembled WGS sequence"/>
</dbReference>
<proteinExistence type="predicted"/>
<dbReference type="GO" id="GO:0016491">
    <property type="term" value="F:oxidoreductase activity"/>
    <property type="evidence" value="ECO:0007669"/>
    <property type="project" value="InterPro"/>
</dbReference>
<evidence type="ECO:0000313" key="3">
    <source>
        <dbReference type="Proteomes" id="UP000278962"/>
    </source>
</evidence>
<protein>
    <submittedName>
        <fullName evidence="2">DSBA-like thioredoxin domain-containing protein</fullName>
    </submittedName>
</protein>
<name>A0A660LGZ3_9ACTN</name>
<comment type="caution">
    <text evidence="2">The sequence shown here is derived from an EMBL/GenBank/DDBJ whole genome shotgun (WGS) entry which is preliminary data.</text>
</comment>
<organism evidence="2 3">
    <name type="scientific">Solirubrobacter pauli</name>
    <dbReference type="NCBI Taxonomy" id="166793"/>
    <lineage>
        <taxon>Bacteria</taxon>
        <taxon>Bacillati</taxon>
        <taxon>Actinomycetota</taxon>
        <taxon>Thermoleophilia</taxon>
        <taxon>Solirubrobacterales</taxon>
        <taxon>Solirubrobacteraceae</taxon>
        <taxon>Solirubrobacter</taxon>
    </lineage>
</organism>
<evidence type="ECO:0000259" key="1">
    <source>
        <dbReference type="Pfam" id="PF01323"/>
    </source>
</evidence>
<gene>
    <name evidence="2" type="ORF">C8N24_3446</name>
</gene>
<dbReference type="SUPFAM" id="SSF52833">
    <property type="entry name" value="Thioredoxin-like"/>
    <property type="match status" value="1"/>
</dbReference>
<dbReference type="Pfam" id="PF01323">
    <property type="entry name" value="DSBA"/>
    <property type="match status" value="1"/>
</dbReference>